<keyword evidence="1" id="KW-0812">Transmembrane</keyword>
<reference evidence="2 3" key="1">
    <citation type="submission" date="2016-10" db="EMBL/GenBank/DDBJ databases">
        <authorList>
            <person name="de Groot N.N."/>
        </authorList>
    </citation>
    <scope>NUCLEOTIDE SEQUENCE [LARGE SCALE GENOMIC DNA]</scope>
    <source>
        <strain evidence="2 3">DSM 527</strain>
    </source>
</reference>
<evidence type="ECO:0000256" key="1">
    <source>
        <dbReference type="SAM" id="Phobius"/>
    </source>
</evidence>
<feature type="transmembrane region" description="Helical" evidence="1">
    <location>
        <begin position="83"/>
        <end position="101"/>
    </location>
</feature>
<keyword evidence="1" id="KW-1133">Transmembrane helix</keyword>
<dbReference type="STRING" id="104663.SAMN04488121_1143"/>
<dbReference type="Proteomes" id="UP000199045">
    <property type="component" value="Unassembled WGS sequence"/>
</dbReference>
<gene>
    <name evidence="2" type="ORF">SAMN04488121_1143</name>
</gene>
<name>A0A1G8D609_CHIFI</name>
<evidence type="ECO:0000313" key="3">
    <source>
        <dbReference type="Proteomes" id="UP000199045"/>
    </source>
</evidence>
<organism evidence="2 3">
    <name type="scientific">Chitinophaga filiformis</name>
    <name type="common">Myxococcus filiformis</name>
    <name type="synonym">Flexibacter filiformis</name>
    <dbReference type="NCBI Taxonomy" id="104663"/>
    <lineage>
        <taxon>Bacteria</taxon>
        <taxon>Pseudomonadati</taxon>
        <taxon>Bacteroidota</taxon>
        <taxon>Chitinophagia</taxon>
        <taxon>Chitinophagales</taxon>
        <taxon>Chitinophagaceae</taxon>
        <taxon>Chitinophaga</taxon>
    </lineage>
</organism>
<accession>A0A1G8D609</accession>
<proteinExistence type="predicted"/>
<evidence type="ECO:0000313" key="2">
    <source>
        <dbReference type="EMBL" id="SDH53217.1"/>
    </source>
</evidence>
<protein>
    <submittedName>
        <fullName evidence="2">Uncharacterized protein</fullName>
    </submittedName>
</protein>
<dbReference type="RefSeq" id="WP_089838485.1">
    <property type="nucleotide sequence ID" value="NZ_FNBN01000014.1"/>
</dbReference>
<keyword evidence="1" id="KW-0472">Membrane</keyword>
<sequence length="103" mass="12049">MIFIYGRNSFKVKAVQLSEIGIHTEVPGVVQFEYRQQYAHLYYIPMFPIGSQWCVRKTDNKLYEVNHELLPTLNALPRPKRGWLAFAGPIIAALVFIYFRIFV</sequence>
<dbReference type="EMBL" id="FNBN01000014">
    <property type="protein sequence ID" value="SDH53217.1"/>
    <property type="molecule type" value="Genomic_DNA"/>
</dbReference>
<dbReference type="AlphaFoldDB" id="A0A1G8D609"/>
<dbReference type="OrthoDB" id="766141at2"/>